<evidence type="ECO:0000313" key="4">
    <source>
        <dbReference type="Proteomes" id="UP000184204"/>
    </source>
</evidence>
<name>A0A0X8VEH5_ANAPI</name>
<dbReference type="EMBL" id="CP014223">
    <property type="protein sequence ID" value="AMJ42431.1"/>
    <property type="molecule type" value="Genomic_DNA"/>
</dbReference>
<dbReference type="PANTHER" id="PTHR36452">
    <property type="entry name" value="CHROMOSOME 12, WHOLE GENOME SHOTGUN SEQUENCE"/>
    <property type="match status" value="1"/>
</dbReference>
<evidence type="ECO:0000313" key="3">
    <source>
        <dbReference type="Proteomes" id="UP000068026"/>
    </source>
</evidence>
<accession>A0A0X8VEH5</accession>
<evidence type="ECO:0000313" key="1">
    <source>
        <dbReference type="EMBL" id="AMJ42431.1"/>
    </source>
</evidence>
<dbReference type="InterPro" id="IPR015996">
    <property type="entry name" value="UCP028451"/>
</dbReference>
<organism evidence="2 4">
    <name type="scientific">Anaerotignum propionicum DSM 1682</name>
    <dbReference type="NCBI Taxonomy" id="991789"/>
    <lineage>
        <taxon>Bacteria</taxon>
        <taxon>Bacillati</taxon>
        <taxon>Bacillota</taxon>
        <taxon>Clostridia</taxon>
        <taxon>Lachnospirales</taxon>
        <taxon>Anaerotignaceae</taxon>
        <taxon>Anaerotignum</taxon>
    </lineage>
</organism>
<dbReference type="PANTHER" id="PTHR36452:SF1">
    <property type="entry name" value="DUF2461 DOMAIN-CONTAINING PROTEIN"/>
    <property type="match status" value="1"/>
</dbReference>
<reference evidence="1 3" key="1">
    <citation type="journal article" date="2016" name="Genome Announc.">
        <title>Complete Genome Sequence of the Amino Acid-Fermenting Clostridium propionicum X2 (DSM 1682).</title>
        <authorList>
            <person name="Poehlein A."/>
            <person name="Schlien K."/>
            <person name="Chowdhury N.P."/>
            <person name="Gottschalk G."/>
            <person name="Buckel W."/>
            <person name="Daniel R."/>
        </authorList>
    </citation>
    <scope>NUCLEOTIDE SEQUENCE [LARGE SCALE GENOMIC DNA]</scope>
    <source>
        <strain evidence="1 3">X2</strain>
    </source>
</reference>
<dbReference type="PIRSF" id="PIRSF028451">
    <property type="entry name" value="UCP028451"/>
    <property type="match status" value="1"/>
</dbReference>
<gene>
    <name evidence="1" type="ORF">CPRO_28980</name>
    <name evidence="2" type="ORF">SAMN02745151_00489</name>
</gene>
<proteinExistence type="predicted"/>
<dbReference type="NCBIfam" id="TIGR02453">
    <property type="entry name" value="TIGR02453 family protein"/>
    <property type="match status" value="1"/>
</dbReference>
<keyword evidence="3" id="KW-1185">Reference proteome</keyword>
<dbReference type="KEGG" id="cpro:CPRO_28980"/>
<dbReference type="Pfam" id="PF09365">
    <property type="entry name" value="DUF2461"/>
    <property type="match status" value="1"/>
</dbReference>
<reference evidence="4" key="3">
    <citation type="submission" date="2016-11" db="EMBL/GenBank/DDBJ databases">
        <authorList>
            <person name="Jaros S."/>
            <person name="Januszkiewicz K."/>
            <person name="Wedrychowicz H."/>
        </authorList>
    </citation>
    <scope>NUCLEOTIDE SEQUENCE [LARGE SCALE GENOMIC DNA]</scope>
    <source>
        <strain evidence="4">DSM 1682</strain>
    </source>
</reference>
<sequence>MKKFTGFLPETIDFLWELRMNNSKEWMDQNRERYKGVLKTPFDQFSAVISEGFAEATGEKMDWSVSRINRDIRYSKDKSPYRSCRWVVLKEQLLAGTDWKMRPAFYFEVSPEGYNHGMGVYEATPAYLNAYREKIRNKPIDFLNIVGEIEKKKEFILMGEDYKKVNASALPKEIGPWYIKKNFYVSETKNIEDIIFSEALPQMIVEKWKDLVPLYRYLKEIKSE</sequence>
<reference evidence="2" key="4">
    <citation type="submission" date="2016-11" db="EMBL/GenBank/DDBJ databases">
        <authorList>
            <person name="Varghese N."/>
            <person name="Submissions S."/>
        </authorList>
    </citation>
    <scope>NUCLEOTIDE SEQUENCE</scope>
    <source>
        <strain evidence="2">DSM 1682</strain>
    </source>
</reference>
<dbReference type="InterPro" id="IPR012808">
    <property type="entry name" value="CHP02453"/>
</dbReference>
<evidence type="ECO:0000313" key="2">
    <source>
        <dbReference type="EMBL" id="SHE34732.1"/>
    </source>
</evidence>
<dbReference type="AlphaFoldDB" id="A0A0X8VEH5"/>
<dbReference type="Proteomes" id="UP000184204">
    <property type="component" value="Unassembled WGS sequence"/>
</dbReference>
<dbReference type="EMBL" id="FQUA01000001">
    <property type="protein sequence ID" value="SHE34732.1"/>
    <property type="molecule type" value="Genomic_DNA"/>
</dbReference>
<dbReference type="Proteomes" id="UP000068026">
    <property type="component" value="Chromosome"/>
</dbReference>
<dbReference type="OrthoDB" id="9794241at2"/>
<protein>
    <submittedName>
        <fullName evidence="2">TIGR02453 family protein</fullName>
    </submittedName>
</protein>
<reference evidence="3" key="2">
    <citation type="submission" date="2016-01" db="EMBL/GenBank/DDBJ databases">
        <authorList>
            <person name="Poehlein A."/>
            <person name="Schlien K."/>
            <person name="Gottschalk G."/>
            <person name="Buckel W."/>
            <person name="Daniel R."/>
        </authorList>
    </citation>
    <scope>NUCLEOTIDE SEQUENCE [LARGE SCALE GENOMIC DNA]</scope>
    <source>
        <strain evidence="3">X2</strain>
    </source>
</reference>
<dbReference type="RefSeq" id="WP_066053232.1">
    <property type="nucleotide sequence ID" value="NZ_CP014223.1"/>
</dbReference>